<keyword evidence="7" id="KW-1185">Reference proteome</keyword>
<evidence type="ECO:0000259" key="5">
    <source>
        <dbReference type="Pfam" id="PF13166"/>
    </source>
</evidence>
<keyword evidence="2" id="KW-0234">DNA repair</keyword>
<comment type="caution">
    <text evidence="6">The sequence shown here is derived from an EMBL/GenBank/DDBJ whole genome shotgun (WGS) entry which is preliminary data.</text>
</comment>
<evidence type="ECO:0000313" key="7">
    <source>
        <dbReference type="Proteomes" id="UP000030182"/>
    </source>
</evidence>
<evidence type="ECO:0000256" key="2">
    <source>
        <dbReference type="ARBA" id="ARBA00023204"/>
    </source>
</evidence>
<evidence type="ECO:0000256" key="3">
    <source>
        <dbReference type="ARBA" id="ARBA00023236"/>
    </source>
</evidence>
<feature type="coiled-coil region" evidence="4">
    <location>
        <begin position="116"/>
        <end position="143"/>
    </location>
</feature>
<name>A0ABR4SHS9_9MICO</name>
<evidence type="ECO:0000313" key="6">
    <source>
        <dbReference type="EMBL" id="KDS92714.1"/>
    </source>
</evidence>
<keyword evidence="4" id="KW-0175">Coiled coil</keyword>
<proteinExistence type="predicted"/>
<dbReference type="PANTHER" id="PTHR32182">
    <property type="entry name" value="DNA REPLICATION AND REPAIR PROTEIN RECF"/>
    <property type="match status" value="1"/>
</dbReference>
<dbReference type="EMBL" id="JDRS01000016">
    <property type="protein sequence ID" value="KDS92714.1"/>
    <property type="molecule type" value="Genomic_DNA"/>
</dbReference>
<dbReference type="SUPFAM" id="SSF52540">
    <property type="entry name" value="P-loop containing nucleoside triphosphate hydrolases"/>
    <property type="match status" value="1"/>
</dbReference>
<dbReference type="Gene3D" id="3.40.50.300">
    <property type="entry name" value="P-loop containing nucleotide triphosphate hydrolases"/>
    <property type="match status" value="2"/>
</dbReference>
<organism evidence="6 7">
    <name type="scientific">Dermabacter hominis 1368</name>
    <dbReference type="NCBI Taxonomy" id="1450519"/>
    <lineage>
        <taxon>Bacteria</taxon>
        <taxon>Bacillati</taxon>
        <taxon>Actinomycetota</taxon>
        <taxon>Actinomycetes</taxon>
        <taxon>Micrococcales</taxon>
        <taxon>Dermabacteraceae</taxon>
        <taxon>Dermabacter</taxon>
    </lineage>
</organism>
<accession>A0ABR4SHS9</accession>
<evidence type="ECO:0000256" key="1">
    <source>
        <dbReference type="ARBA" id="ARBA00022763"/>
    </source>
</evidence>
<keyword evidence="1" id="KW-0227">DNA damage</keyword>
<feature type="domain" description="Protein CR006 P-loop" evidence="5">
    <location>
        <begin position="13"/>
        <end position="759"/>
    </location>
</feature>
<dbReference type="PANTHER" id="PTHR32182:SF0">
    <property type="entry name" value="DNA REPLICATION AND REPAIR PROTEIN RECF"/>
    <property type="match status" value="1"/>
</dbReference>
<evidence type="ECO:0000256" key="4">
    <source>
        <dbReference type="SAM" id="Coils"/>
    </source>
</evidence>
<dbReference type="RefSeq" id="WP_052126927.1">
    <property type="nucleotide sequence ID" value="NZ_KN323183.1"/>
</dbReference>
<protein>
    <recommendedName>
        <fullName evidence="5">Protein CR006 P-loop domain-containing protein</fullName>
    </recommendedName>
</protein>
<dbReference type="Pfam" id="PF13166">
    <property type="entry name" value="AAA_13"/>
    <property type="match status" value="1"/>
</dbReference>
<dbReference type="Proteomes" id="UP000030182">
    <property type="component" value="Unassembled WGS sequence"/>
</dbReference>
<reference evidence="6 7" key="1">
    <citation type="submission" date="2014-01" db="EMBL/GenBank/DDBJ databases">
        <title>Draft genome sequence of the multidrug-resistant clinical isolate Dermabacter hominis 1368.</title>
        <authorList>
            <person name="Albersmeier A."/>
            <person name="Bomholt C."/>
            <person name="Glaub A."/>
            <person name="Ruckert C."/>
            <person name="Soriano F."/>
            <person name="Fernandez-Natal I."/>
            <person name="Tauch A."/>
        </authorList>
    </citation>
    <scope>NUCLEOTIDE SEQUENCE [LARGE SCALE GENOMIC DNA]</scope>
    <source>
        <strain evidence="6 7">1368</strain>
    </source>
</reference>
<dbReference type="InterPro" id="IPR027417">
    <property type="entry name" value="P-loop_NTPase"/>
</dbReference>
<dbReference type="InterPro" id="IPR026866">
    <property type="entry name" value="CR006_AAA"/>
</dbReference>
<sequence>MLKRIEWMKNCGFFENYRWDSTLPDFARINVIYGPNGTGKTSLAGAFDGLRNAEDAEGFKRLSVSIDDGVIRTTDGSDHALFDRIHVFSEHYVARSHNFTAGNADMPAVLTIGEKPADAERKLEKLREELANKIKEREHQTKIERDANQAIDTAYRTVSQQVVDAASRAGGRWHSRSNFSAGTVRNAFAGSHAAWRLLTEQELQNNIGVVNSDKADAIPKNQLNVAAPDGLRQRLATALSTTPTTIILDTLQAHPDATSWVDEGRHLHGGVETCIFCGAPLSDERRALIDQHFSDAVQRLQSDLHSAITDLRAVTTSVDAAIAGLPSKGLFFEDLRPRYDEANTEVRTELTALKSWATEVLARAETKLSNVLSPVDSVVAEPPTVSATAMLGLRTEHNDRVSQHDQLVQAAAQAIELHYLKASESSVSENSAKAAAAKAEGKALDETIADIRSNITSLETVDGDPMPSAKILTDEVTRLLGRNELKFELVDGRYRVTRDGQPAQGLSLGERTAITLIHFLEQVAKFDSSKGKPIVVIDDPVSSLDSDIFMGVSTYIWTETIVKDHVAQLFLLSHNFELFRQWDIQIEALHKGGKMENGRKFRDVYPTVFYEIRSRHLTQGGTTKRRPVLAKWPPSERARKMIRSTYHHAFMALADARLQLTEDDSTENRLDAQLLFPNVIRRVLETFLAFKHPEWVGNLNSAMRKSAELLRASGYQGDADALRLRLTRYSHAYSHSESPATDITVSPDEVATAISSVFEFMRCLDADHFTGLCEVADIDPESLLPPTPEYVGAASSPVGAFEV</sequence>
<gene>
    <name evidence="6" type="ORF">DHOM_09300</name>
</gene>
<keyword evidence="3" id="KW-0742">SOS response</keyword>